<organism evidence="1 2">
    <name type="scientific">Plantactinospora siamensis</name>
    <dbReference type="NCBI Taxonomy" id="555372"/>
    <lineage>
        <taxon>Bacteria</taxon>
        <taxon>Bacillati</taxon>
        <taxon>Actinomycetota</taxon>
        <taxon>Actinomycetes</taxon>
        <taxon>Micromonosporales</taxon>
        <taxon>Micromonosporaceae</taxon>
        <taxon>Plantactinospora</taxon>
    </lineage>
</organism>
<accession>A0ABV6P275</accession>
<evidence type="ECO:0000313" key="2">
    <source>
        <dbReference type="Proteomes" id="UP001589894"/>
    </source>
</evidence>
<name>A0ABV6P275_9ACTN</name>
<keyword evidence="2" id="KW-1185">Reference proteome</keyword>
<evidence type="ECO:0000313" key="1">
    <source>
        <dbReference type="EMBL" id="MFC0567133.1"/>
    </source>
</evidence>
<dbReference type="SUPFAM" id="SSF48150">
    <property type="entry name" value="DNA-glycosylase"/>
    <property type="match status" value="1"/>
</dbReference>
<comment type="caution">
    <text evidence="1">The sequence shown here is derived from an EMBL/GenBank/DDBJ whole genome shotgun (WGS) entry which is preliminary data.</text>
</comment>
<evidence type="ECO:0008006" key="3">
    <source>
        <dbReference type="Google" id="ProtNLM"/>
    </source>
</evidence>
<dbReference type="Proteomes" id="UP001589894">
    <property type="component" value="Unassembled WGS sequence"/>
</dbReference>
<proteinExistence type="predicted"/>
<dbReference type="RefSeq" id="WP_377342377.1">
    <property type="nucleotide sequence ID" value="NZ_JBHLUE010000019.1"/>
</dbReference>
<dbReference type="InterPro" id="IPR011257">
    <property type="entry name" value="DNA_glycosylase"/>
</dbReference>
<sequence length="226" mass="25036">MTRIVGSDTERRRRMVRRLAASGRGFAEAYGLRVTNNPGSLFQVLYLAVLLARTGDVGRPTATARGMRDRGWDTAARLARSLAEDRAELLREYGWRGNDVTGLAVRLGDLAETVSQRYRGDLRRLRVAARYRPDRERALLTALPGVDPVVVDLFLREAQALWPEAGPVADRRALAAARKLGLGRTVRDLVALVDQRESERFAWLVGALARTDVENAYGRLRAGALG</sequence>
<gene>
    <name evidence="1" type="ORF">ACFFHU_23710</name>
</gene>
<dbReference type="EMBL" id="JBHLUE010000019">
    <property type="protein sequence ID" value="MFC0567133.1"/>
    <property type="molecule type" value="Genomic_DNA"/>
</dbReference>
<reference evidence="1 2" key="1">
    <citation type="submission" date="2024-09" db="EMBL/GenBank/DDBJ databases">
        <authorList>
            <person name="Sun Q."/>
            <person name="Mori K."/>
        </authorList>
    </citation>
    <scope>NUCLEOTIDE SEQUENCE [LARGE SCALE GENOMIC DNA]</scope>
    <source>
        <strain evidence="1 2">TBRC 2205</strain>
    </source>
</reference>
<protein>
    <recommendedName>
        <fullName evidence="3">Endonuclease</fullName>
    </recommendedName>
</protein>